<protein>
    <recommendedName>
        <fullName evidence="2">RNA polymerase sigma-70 domain-containing protein</fullName>
    </recommendedName>
</protein>
<gene>
    <name evidence="3" type="ORF">E7811_15855</name>
</gene>
<dbReference type="Proteomes" id="UP000309450">
    <property type="component" value="Unassembled WGS sequence"/>
</dbReference>
<dbReference type="InterPro" id="IPR036388">
    <property type="entry name" value="WH-like_DNA-bd_sf"/>
</dbReference>
<reference evidence="3 4" key="1">
    <citation type="submission" date="2019-04" db="EMBL/GenBank/DDBJ databases">
        <title>Draft genome sequence of Gemmobacter aestuarii sp. nov.</title>
        <authorList>
            <person name="Hameed A."/>
            <person name="Lin S.-Y."/>
            <person name="Shahina M."/>
            <person name="Lai W.-A."/>
            <person name="Young C.-C."/>
        </authorList>
    </citation>
    <scope>NUCLEOTIDE SEQUENCE [LARGE SCALE GENOMIC DNA]</scope>
    <source>
        <strain evidence="3 4">CC-PW-75</strain>
    </source>
</reference>
<dbReference type="OrthoDB" id="8067718at2"/>
<proteinExistence type="predicted"/>
<dbReference type="PROSITE" id="PS00716">
    <property type="entry name" value="SIGMA70_2"/>
    <property type="match status" value="1"/>
</dbReference>
<dbReference type="SUPFAM" id="SSF88659">
    <property type="entry name" value="Sigma3 and sigma4 domains of RNA polymerase sigma factors"/>
    <property type="match status" value="1"/>
</dbReference>
<dbReference type="GO" id="GO:0006352">
    <property type="term" value="P:DNA-templated transcription initiation"/>
    <property type="evidence" value="ECO:0007669"/>
    <property type="project" value="InterPro"/>
</dbReference>
<accession>A0A4S3MJK7</accession>
<dbReference type="InterPro" id="IPR013324">
    <property type="entry name" value="RNA_pol_sigma_r3/r4-like"/>
</dbReference>
<feature type="compositionally biased region" description="Basic and acidic residues" evidence="1">
    <location>
        <begin position="29"/>
        <end position="46"/>
    </location>
</feature>
<dbReference type="Gene3D" id="1.10.10.10">
    <property type="entry name" value="Winged helix-like DNA-binding domain superfamily/Winged helix DNA-binding domain"/>
    <property type="match status" value="1"/>
</dbReference>
<dbReference type="PANTHER" id="PTHR30603:SF60">
    <property type="entry name" value="RNA POLYMERASE SIGMA FACTOR RPOD"/>
    <property type="match status" value="1"/>
</dbReference>
<evidence type="ECO:0000256" key="1">
    <source>
        <dbReference type="SAM" id="MobiDB-lite"/>
    </source>
</evidence>
<dbReference type="Pfam" id="PF04545">
    <property type="entry name" value="Sigma70_r4"/>
    <property type="match status" value="1"/>
</dbReference>
<dbReference type="Gene3D" id="1.10.150.20">
    <property type="entry name" value="5' to 3' exonuclease, C-terminal subdomain"/>
    <property type="match status" value="1"/>
</dbReference>
<feature type="region of interest" description="Disordered" evidence="1">
    <location>
        <begin position="22"/>
        <end position="116"/>
    </location>
</feature>
<dbReference type="EMBL" id="SSND01000005">
    <property type="protein sequence ID" value="THD81396.1"/>
    <property type="molecule type" value="Genomic_DNA"/>
</dbReference>
<evidence type="ECO:0000313" key="4">
    <source>
        <dbReference type="Proteomes" id="UP000309450"/>
    </source>
</evidence>
<evidence type="ECO:0000259" key="2">
    <source>
        <dbReference type="PROSITE" id="PS00716"/>
    </source>
</evidence>
<dbReference type="InterPro" id="IPR007630">
    <property type="entry name" value="RNA_pol_sigma70_r4"/>
</dbReference>
<evidence type="ECO:0000313" key="3">
    <source>
        <dbReference type="EMBL" id="THD81396.1"/>
    </source>
</evidence>
<name>A0A4S3MJK7_9RHOB</name>
<dbReference type="GO" id="GO:0003700">
    <property type="term" value="F:DNA-binding transcription factor activity"/>
    <property type="evidence" value="ECO:0007669"/>
    <property type="project" value="InterPro"/>
</dbReference>
<dbReference type="PANTHER" id="PTHR30603">
    <property type="entry name" value="RNA POLYMERASE SIGMA FACTOR RPO"/>
    <property type="match status" value="1"/>
</dbReference>
<feature type="domain" description="RNA polymerase sigma-70" evidence="2">
    <location>
        <begin position="552"/>
        <end position="578"/>
    </location>
</feature>
<dbReference type="InterPro" id="IPR050239">
    <property type="entry name" value="Sigma-70_RNA_pol_init_factors"/>
</dbReference>
<feature type="region of interest" description="Disordered" evidence="1">
    <location>
        <begin position="153"/>
        <end position="209"/>
    </location>
</feature>
<dbReference type="CDD" id="cd06171">
    <property type="entry name" value="Sigma70_r4"/>
    <property type="match status" value="1"/>
</dbReference>
<comment type="caution">
    <text evidence="3">The sequence shown here is derived from an EMBL/GenBank/DDBJ whole genome shotgun (WGS) entry which is preliminary data.</text>
</comment>
<organism evidence="3 4">
    <name type="scientific">Aliigemmobacter aestuarii</name>
    <dbReference type="NCBI Taxonomy" id="1445661"/>
    <lineage>
        <taxon>Bacteria</taxon>
        <taxon>Pseudomonadati</taxon>
        <taxon>Pseudomonadota</taxon>
        <taxon>Alphaproteobacteria</taxon>
        <taxon>Rhodobacterales</taxon>
        <taxon>Paracoccaceae</taxon>
        <taxon>Aliigemmobacter</taxon>
    </lineage>
</organism>
<dbReference type="AlphaFoldDB" id="A0A4S3MJK7"/>
<sequence length="1068" mass="118848">MQQNQRIQRTLMLSGLARKISSLLQAPTKVREDSAASDDDTRRAEPLEAGTTGFLEGSDPDEVPAEQAAKPECLRTETLPLVQPQRARYDRMEPAPEGPTDDMSQTSEHADLIGDLEGKDKAVPLLLTEQVADSDAADEATVRILQALADEDGATVSADGPHKSPGRIQEEISSNSDRSEGSEDALPTPEPSRDLRASAENVPHPGANDAFDAVVTSEEEHLIAELARFTRDYEEAVDEHERAFRMGLVDEVIRRLDRSVGEERSRFIQDYVRRSAAAEEETPEAMVKERTIKALVADSECSVRLRNAIAGASNLPVGTVAEYMRAPEQSREAFKRIRNLGTKSIEELHELVTDAFSSEGVAEGKGELSEGAQAGRQVEEKFQRALAVAQRMIEGLQFPDDVLNQFPSARLKNCLVKAYADHSITFSKLLSSYEEVVRNLRWKGNFGTKSSKELDRLITDVIRSRLSAHRIGEAFASSIRDLLAGRWIGDESLRAVLSYEDVDILPPLKEQVSLEWGETVNEIVTNLLNYLAEREREVVKRRYALDGGEPETLEEISRDHDVTRERIRQIEAKALRKMRNKRIIEALSAALDSEDAIEVVFKNRRLVTEEQIASVFKALDPRLRLAIDICYTGLKGFLERESVKTESGWTLEQYLLELPEEPEVFAGSLRQRLVDAILGEALPIRISAIADKFPDISMEELKQELRSSFSAKIDGDELRAAPRLPTYVRYTLILRDAGHALHCKEIRALNHEIFGKDESIQQIGSILGGLDEALIVARGTYDLYENLKLSSDDLKTIRANAHDYLEAREEYVSVKVLFSELFQGSTEKFGADFDYYMLLGILQDDERFDVRRGLMVGLAKFSSSQGFLGLNEEIVSVLTESSRAMSLEEIAAALEGRRDTFLTSIATSLENSPQAVSVGRGHYDLTSRVFGDEQQQGRLRDCCCIALSSGPKTVLALVELISPILGDFPSRPLKGFLSGFDAFQVESDLVYLRQTPPEISRYLEVRDAALRELGDGADDIARVRDYLARKGVRDLADLDPTLTRGAGTAGTRKDEDELLDKLLGDFGI</sequence>
<dbReference type="InterPro" id="IPR000943">
    <property type="entry name" value="RNA_pol_sigma70"/>
</dbReference>
<keyword evidence="4" id="KW-1185">Reference proteome</keyword>